<comment type="caution">
    <text evidence="6">The sequence shown here is derived from an EMBL/GenBank/DDBJ whole genome shotgun (WGS) entry which is preliminary data.</text>
</comment>
<evidence type="ECO:0000256" key="3">
    <source>
        <dbReference type="ARBA" id="ARBA00023125"/>
    </source>
</evidence>
<name>A0ABS9T0G7_9ACTN</name>
<evidence type="ECO:0000313" key="6">
    <source>
        <dbReference type="EMBL" id="MCH6162029.1"/>
    </source>
</evidence>
<evidence type="ECO:0000256" key="1">
    <source>
        <dbReference type="ARBA" id="ARBA00023015"/>
    </source>
</evidence>
<keyword evidence="3" id="KW-0238">DNA-binding</keyword>
<keyword evidence="1" id="KW-0805">Transcription regulation</keyword>
<keyword evidence="2" id="KW-0731">Sigma factor</keyword>
<keyword evidence="4" id="KW-0804">Transcription</keyword>
<dbReference type="PANTHER" id="PTHR43133">
    <property type="entry name" value="RNA POLYMERASE ECF-TYPE SIGMA FACTO"/>
    <property type="match status" value="1"/>
</dbReference>
<dbReference type="EMBL" id="JAKWJU010000002">
    <property type="protein sequence ID" value="MCH6162029.1"/>
    <property type="molecule type" value="Genomic_DNA"/>
</dbReference>
<dbReference type="Pfam" id="PF04542">
    <property type="entry name" value="Sigma70_r2"/>
    <property type="match status" value="1"/>
</dbReference>
<dbReference type="InterPro" id="IPR007627">
    <property type="entry name" value="RNA_pol_sigma70_r2"/>
</dbReference>
<evidence type="ECO:0000256" key="4">
    <source>
        <dbReference type="ARBA" id="ARBA00023163"/>
    </source>
</evidence>
<evidence type="ECO:0000313" key="7">
    <source>
        <dbReference type="Proteomes" id="UP001166784"/>
    </source>
</evidence>
<protein>
    <submittedName>
        <fullName evidence="6">Sigma-70 family RNA polymerase sigma factor</fullName>
    </submittedName>
</protein>
<organism evidence="6 7">
    <name type="scientific">Streptomyces marispadix</name>
    <dbReference type="NCBI Taxonomy" id="2922868"/>
    <lineage>
        <taxon>Bacteria</taxon>
        <taxon>Bacillati</taxon>
        <taxon>Actinomycetota</taxon>
        <taxon>Actinomycetes</taxon>
        <taxon>Kitasatosporales</taxon>
        <taxon>Streptomycetaceae</taxon>
        <taxon>Streptomyces</taxon>
    </lineage>
</organism>
<dbReference type="InterPro" id="IPR039425">
    <property type="entry name" value="RNA_pol_sigma-70-like"/>
</dbReference>
<accession>A0ABS9T0G7</accession>
<evidence type="ECO:0000259" key="5">
    <source>
        <dbReference type="Pfam" id="PF04542"/>
    </source>
</evidence>
<reference evidence="6" key="2">
    <citation type="journal article" date="2023" name="Int. J. Syst. Evol. Microbiol.">
        <title>Streptomyces marispadix sp. nov., isolated from marine beach sediment of the Northern Coast of Portugal.</title>
        <authorList>
            <person name="dos Santos J.D.N."/>
            <person name="Vitorino I.R."/>
            <person name="Kallscheuer N."/>
            <person name="Srivastava A."/>
            <person name="Krautwurst S."/>
            <person name="Marz M."/>
            <person name="Jogler C."/>
            <person name="Lobo Da Cunha A."/>
            <person name="Catita J."/>
            <person name="Goncalves H."/>
            <person name="Gonzalez I."/>
            <person name="Reyes F."/>
            <person name="Lage O.M."/>
        </authorList>
    </citation>
    <scope>NUCLEOTIDE SEQUENCE</scope>
    <source>
        <strain evidence="6">M600PL45_2</strain>
    </source>
</reference>
<gene>
    <name evidence="6" type="ORF">MMA15_17040</name>
</gene>
<dbReference type="Gene3D" id="1.10.1740.10">
    <property type="match status" value="1"/>
</dbReference>
<dbReference type="Proteomes" id="UP001166784">
    <property type="component" value="Unassembled WGS sequence"/>
</dbReference>
<dbReference type="SUPFAM" id="SSF88946">
    <property type="entry name" value="Sigma2 domain of RNA polymerase sigma factors"/>
    <property type="match status" value="1"/>
</dbReference>
<proteinExistence type="predicted"/>
<dbReference type="PANTHER" id="PTHR43133:SF8">
    <property type="entry name" value="RNA POLYMERASE SIGMA FACTOR HI_1459-RELATED"/>
    <property type="match status" value="1"/>
</dbReference>
<dbReference type="InterPro" id="IPR013325">
    <property type="entry name" value="RNA_pol_sigma_r2"/>
</dbReference>
<feature type="domain" description="RNA polymerase sigma-70 region 2" evidence="5">
    <location>
        <begin position="28"/>
        <end position="91"/>
    </location>
</feature>
<keyword evidence="7" id="KW-1185">Reference proteome</keyword>
<evidence type="ECO:0000256" key="2">
    <source>
        <dbReference type="ARBA" id="ARBA00023082"/>
    </source>
</evidence>
<sequence>MPDASAGQPLGGGENEARFESLHTLYARRLRAYIAARLGVRFHLTDDLAQDTWIEVWRSLHLLRADETETFGWLASVARRVITHHVRRERSREVAVDFGGPHARLLAKAPAAEDVAMARATTRAVVEVLVRTSALGVAA</sequence>
<reference evidence="6" key="1">
    <citation type="submission" date="2022-03" db="EMBL/GenBank/DDBJ databases">
        <authorList>
            <person name="Santos J.D.N."/>
            <person name="Kallscheuer N."/>
            <person name="Jogler C."/>
            <person name="Lage O.M."/>
        </authorList>
    </citation>
    <scope>NUCLEOTIDE SEQUENCE</scope>
    <source>
        <strain evidence="6">M600PL45_2</strain>
    </source>
</reference>
<dbReference type="RefSeq" id="WP_241060799.1">
    <property type="nucleotide sequence ID" value="NZ_JAKWJU010000002.1"/>
</dbReference>